<keyword evidence="4 15" id="KW-0227">DNA damage</keyword>
<dbReference type="Gene3D" id="1.10.486.10">
    <property type="entry name" value="PCRA, domain 4"/>
    <property type="match status" value="1"/>
</dbReference>
<dbReference type="PROSITE" id="PS51198">
    <property type="entry name" value="UVRD_HELICASE_ATP_BIND"/>
    <property type="match status" value="1"/>
</dbReference>
<comment type="miscellaneous">
    <text evidence="15">In the RecBCD complex, RecB has a slow 3'-5' helicase, an exonuclease activity and loads RecA onto ssDNA, RecD has a fast 5'-3' helicase activity, while RecC stimulates the ATPase and processivity of the RecB helicase and contributes to recognition of the Chi site.</text>
</comment>
<dbReference type="NCBIfam" id="TIGR00609">
    <property type="entry name" value="recB"/>
    <property type="match status" value="1"/>
</dbReference>
<feature type="binding site" evidence="16">
    <location>
        <begin position="26"/>
        <end position="33"/>
    </location>
    <ligand>
        <name>ATP</name>
        <dbReference type="ChEBI" id="CHEBI:30616"/>
    </ligand>
</feature>
<dbReference type="InterPro" id="IPR014017">
    <property type="entry name" value="DNA_helicase_UvrD-like_C"/>
</dbReference>
<feature type="coiled-coil region" evidence="17">
    <location>
        <begin position="334"/>
        <end position="361"/>
    </location>
</feature>
<dbReference type="STRING" id="233100.SAMN05216526_0201"/>
<evidence type="ECO:0000259" key="19">
    <source>
        <dbReference type="PROSITE" id="PS51217"/>
    </source>
</evidence>
<evidence type="ECO:0000256" key="9">
    <source>
        <dbReference type="ARBA" id="ARBA00022842"/>
    </source>
</evidence>
<dbReference type="InterPro" id="IPR038726">
    <property type="entry name" value="PDDEXK_AddAB-type"/>
</dbReference>
<keyword evidence="17" id="KW-0175">Coiled coil</keyword>
<reference evidence="20 21" key="1">
    <citation type="submission" date="2017-01" db="EMBL/GenBank/DDBJ databases">
        <authorList>
            <person name="Mah S.A."/>
            <person name="Swanson W.J."/>
            <person name="Moy G.W."/>
            <person name="Vacquier V.D."/>
        </authorList>
    </citation>
    <scope>NUCLEOTIDE SEQUENCE [LARGE SCALE GENOMIC DNA]</scope>
    <source>
        <strain evidence="20 21">M9</strain>
    </source>
</reference>
<evidence type="ECO:0000313" key="20">
    <source>
        <dbReference type="EMBL" id="SIT65750.1"/>
    </source>
</evidence>
<dbReference type="EC" id="5.6.2.4" evidence="15"/>
<evidence type="ECO:0000256" key="12">
    <source>
        <dbReference type="ARBA" id="ARBA00023235"/>
    </source>
</evidence>
<comment type="similarity">
    <text evidence="15">Belongs to the helicase family. UvrD subfamily.</text>
</comment>
<evidence type="ECO:0000256" key="3">
    <source>
        <dbReference type="ARBA" id="ARBA00022741"/>
    </source>
</evidence>
<accession>A0A1R3VMD4</accession>
<evidence type="ECO:0000256" key="4">
    <source>
        <dbReference type="ARBA" id="ARBA00022763"/>
    </source>
</evidence>
<dbReference type="GO" id="GO:0000287">
    <property type="term" value="F:magnesium ion binding"/>
    <property type="evidence" value="ECO:0007669"/>
    <property type="project" value="UniProtKB-UniRule"/>
</dbReference>
<feature type="domain" description="UvrD-like helicase C-terminal" evidence="19">
    <location>
        <begin position="531"/>
        <end position="805"/>
    </location>
</feature>
<comment type="function">
    <text evidence="15">A helicase/nuclease that prepares dsDNA breaks (DSB) for recombinational DNA repair. Binds to DSBs and unwinds DNA via a highly rapid and processive ATP-dependent bidirectional helicase activity. Unwinds dsDNA until it encounters a Chi (crossover hotspot instigator) sequence from the 3' direction. Cuts ssDNA a few nucleotides 3' to the Chi site. The properties and activities of the enzyme are changed at Chi. The Chi-altered holoenzyme produces a long 3'-ssDNA overhang and facilitates RecA-binding to the ssDNA for homologous DNA recombination and repair. Holoenzyme degrades any linearized DNA that is unable to undergo homologous recombination. In the holoenzyme this subunit contributes ATPase, 3'-5' helicase, exonuclease activity and loads RecA onto ssDNA.</text>
</comment>
<evidence type="ECO:0000256" key="5">
    <source>
        <dbReference type="ARBA" id="ARBA00022801"/>
    </source>
</evidence>
<dbReference type="Gene3D" id="1.10.3170.10">
    <property type="entry name" value="Recbcd, chain B, domain 2"/>
    <property type="match status" value="1"/>
</dbReference>
<dbReference type="AlphaFoldDB" id="A0A1R3VMD4"/>
<organism evidence="20 21">
    <name type="scientific">Ectothiorhodosinus mongolicus</name>
    <dbReference type="NCBI Taxonomy" id="233100"/>
    <lineage>
        <taxon>Bacteria</taxon>
        <taxon>Pseudomonadati</taxon>
        <taxon>Pseudomonadota</taxon>
        <taxon>Gammaproteobacteria</taxon>
        <taxon>Chromatiales</taxon>
        <taxon>Ectothiorhodospiraceae</taxon>
        <taxon>Ectothiorhodosinus</taxon>
    </lineage>
</organism>
<keyword evidence="10 15" id="KW-0238">DNA-binding</keyword>
<feature type="region of interest" description="Nuclease activity, interacts with RecD and RecA" evidence="15">
    <location>
        <begin position="951"/>
        <end position="1245"/>
    </location>
</feature>
<comment type="catalytic activity">
    <reaction evidence="15">
        <text>Exonucleolytic cleavage (in the presence of ATP) in either 5'- to 3'- or 3'- to 5'-direction to yield 5'-phosphooligonucleotides.</text>
        <dbReference type="EC" id="3.1.11.5"/>
    </reaction>
</comment>
<dbReference type="PANTHER" id="PTHR11070:SF23">
    <property type="entry name" value="RECBCD ENZYME SUBUNIT RECB"/>
    <property type="match status" value="1"/>
</dbReference>
<dbReference type="CDD" id="cd22352">
    <property type="entry name" value="RecB_C-like"/>
    <property type="match status" value="1"/>
</dbReference>
<keyword evidence="9 15" id="KW-0460">Magnesium</keyword>
<dbReference type="GO" id="GO:0016887">
    <property type="term" value="F:ATP hydrolysis activity"/>
    <property type="evidence" value="ECO:0007669"/>
    <property type="project" value="RHEA"/>
</dbReference>
<dbReference type="OrthoDB" id="9810135at2"/>
<feature type="active site" description="For nuclease activity" evidence="15">
    <location>
        <position position="1147"/>
    </location>
</feature>
<dbReference type="Gene3D" id="3.90.320.10">
    <property type="match status" value="1"/>
</dbReference>
<evidence type="ECO:0000256" key="2">
    <source>
        <dbReference type="ARBA" id="ARBA00022723"/>
    </source>
</evidence>
<dbReference type="GO" id="GO:0003677">
    <property type="term" value="F:DNA binding"/>
    <property type="evidence" value="ECO:0007669"/>
    <property type="project" value="UniProtKB-UniRule"/>
</dbReference>
<evidence type="ECO:0000256" key="1">
    <source>
        <dbReference type="ARBA" id="ARBA00022722"/>
    </source>
</evidence>
<evidence type="ECO:0000259" key="18">
    <source>
        <dbReference type="PROSITE" id="PS51198"/>
    </source>
</evidence>
<dbReference type="GO" id="GO:0005829">
    <property type="term" value="C:cytosol"/>
    <property type="evidence" value="ECO:0007669"/>
    <property type="project" value="TreeGrafter"/>
</dbReference>
<dbReference type="PANTHER" id="PTHR11070">
    <property type="entry name" value="UVRD / RECB / PCRA DNA HELICASE FAMILY MEMBER"/>
    <property type="match status" value="1"/>
</dbReference>
<feature type="binding site" evidence="15">
    <location>
        <position position="1134"/>
    </location>
    <ligand>
        <name>Mg(2+)</name>
        <dbReference type="ChEBI" id="CHEBI:18420"/>
    </ligand>
</feature>
<evidence type="ECO:0000256" key="6">
    <source>
        <dbReference type="ARBA" id="ARBA00022806"/>
    </source>
</evidence>
<dbReference type="Pfam" id="PF12705">
    <property type="entry name" value="PDDEXK_1"/>
    <property type="match status" value="1"/>
</dbReference>
<keyword evidence="12 15" id="KW-0413">Isomerase</keyword>
<comment type="catalytic activity">
    <reaction evidence="14 15">
        <text>ATP + H2O = ADP + phosphate + H(+)</text>
        <dbReference type="Rhea" id="RHEA:13065"/>
        <dbReference type="ChEBI" id="CHEBI:15377"/>
        <dbReference type="ChEBI" id="CHEBI:15378"/>
        <dbReference type="ChEBI" id="CHEBI:30616"/>
        <dbReference type="ChEBI" id="CHEBI:43474"/>
        <dbReference type="ChEBI" id="CHEBI:456216"/>
        <dbReference type="EC" id="5.6.2.4"/>
    </reaction>
</comment>
<dbReference type="GO" id="GO:0005524">
    <property type="term" value="F:ATP binding"/>
    <property type="evidence" value="ECO:0007669"/>
    <property type="project" value="UniProtKB-UniRule"/>
</dbReference>
<dbReference type="InterPro" id="IPR027417">
    <property type="entry name" value="P-loop_NTPase"/>
</dbReference>
<dbReference type="Gene3D" id="3.40.50.300">
    <property type="entry name" value="P-loop containing nucleotide triphosphate hydrolases"/>
    <property type="match status" value="2"/>
</dbReference>
<keyword evidence="5 15" id="KW-0378">Hydrolase</keyword>
<dbReference type="SUPFAM" id="SSF52540">
    <property type="entry name" value="P-loop containing nucleoside triphosphate hydrolases"/>
    <property type="match status" value="1"/>
</dbReference>
<proteinExistence type="inferred from homology"/>
<evidence type="ECO:0000256" key="7">
    <source>
        <dbReference type="ARBA" id="ARBA00022839"/>
    </source>
</evidence>
<keyword evidence="21" id="KW-1185">Reference proteome</keyword>
<dbReference type="Pfam" id="PF00580">
    <property type="entry name" value="UvrD-helicase"/>
    <property type="match status" value="2"/>
</dbReference>
<comment type="cofactor">
    <cofactor evidence="15">
        <name>Mg(2+)</name>
        <dbReference type="ChEBI" id="CHEBI:18420"/>
    </cofactor>
    <text evidence="15">Binds 1 Mg(2+) ion per subunit.</text>
</comment>
<dbReference type="EC" id="3.1.11.5" evidence="15"/>
<evidence type="ECO:0000256" key="17">
    <source>
        <dbReference type="SAM" id="Coils"/>
    </source>
</evidence>
<sequence length="1245" mass="140400">MSQSAEQARPLEALSLPMRGNVLIEASAGTGKTFTIASLYVRLILGHGELPQAGRTYLPEEILVVTFTEAATEELRDRIRARLVEAAQCFAAGAHDSDGFDQSLLDIRAEYAADLWPACAQRLQWAADSMDLAAISTIHSWCYRMLRQHAFGSNSLFQQTLEEDTSLLMRSLVRDYWRIHGFALDQTLAQEWVSHWKDPDALEKALKGLLKHADLLDEEEQEPSAMLQSVRAQRLAVLAAIKAPWQQWALDLHRAIDDAAQRGLTNGARLRSGSYPVWMAELKAWAHDPEQILPNIKADSSFWRTLTLDGIGTAWKKNATQEHPLLTHPALQGVVHLQEALDEIEREQQQLNQRLLQHAARWVLTRFEEVKRQRGLLGFDDFLKRLRQALYEKRGQTLAQRIRQQFPIALVDEFQDTDPQQYAIFAAIYGDSNSPSGMGEDGQSSMLETALLLIGDPKQAIYGFRGADIHTYLQARRDCAGQIYTLDRNYRSSEEMVKTVNDLFTHADEQQTLGAFLFGGRGTSPIPFQRVEAQGQARQWMVKGAASPALSFWALPPKEGKTSGWSKEAYQDQIADVCATHIVELLNLGQQGQAGFLGEAFAPVMPGDIAVLVNNRDEAHAMRRALRRRGVRSVYLSDRESVYATQAARDMQLWLTACADPFNVSAVSSALATSTLKLSWSELDAVHQEAQVGEQRLLQFQGYQMLWQRQGVLPLLRHFIQDFALPARLLAEKDGGGERLLTDVLHLAELLQEASALLEGEWALLRHLAEEIAAAQEPGRSGAWQMRLESDEHLLKVVTVHKSKGLQYPLVFLPFAAGVRKVNEKRPPWSYHDHNGQTQLSFSWNEELAQRVERERLAEDLRKLYVALTRAEFATWVGMAPLKETATSALNYLLGCSADASLQGERVQTLCTESTSMSLLPVTVDEQSFSYQQQTQTLGEPRLSRPVLRQDWRITSYSALSVHAPKTAVDEDSPRADRLWEELTENIPDTPQQKPAPGSIHAFHRGAMAGNMLHELLEWMAHEGFASLAREPERLRDTVARRCQRRGWSQWIDPLQDWLMRLLRAPWPLHGLTGCGPCLAELGQTLPELEFWVGTTRVDVDALDRLVREHTLNGLARPRLKPQALNGRLKGFIDLVFEHQGRYYIADYKSNYLGPDHRSYDHESMGRAMAKSRYDLQFVLYLLALHRLLKQRLPDYDYAKHMGGAVYVFLRGAGEPGYGIYSECPPQILIDTLDRWFDGQAGEGA</sequence>
<dbReference type="EMBL" id="FTPK01000001">
    <property type="protein sequence ID" value="SIT65750.1"/>
    <property type="molecule type" value="Genomic_DNA"/>
</dbReference>
<evidence type="ECO:0000256" key="13">
    <source>
        <dbReference type="ARBA" id="ARBA00034617"/>
    </source>
</evidence>
<dbReference type="InterPro" id="IPR000212">
    <property type="entry name" value="DNA_helicase_UvrD/REP"/>
</dbReference>
<name>A0A1R3VMD4_9GAMM</name>
<evidence type="ECO:0000256" key="11">
    <source>
        <dbReference type="ARBA" id="ARBA00023204"/>
    </source>
</evidence>
<keyword evidence="11 15" id="KW-0234">DNA repair</keyword>
<keyword evidence="8 15" id="KW-0067">ATP-binding</keyword>
<dbReference type="SUPFAM" id="SSF52980">
    <property type="entry name" value="Restriction endonuclease-like"/>
    <property type="match status" value="1"/>
</dbReference>
<dbReference type="PROSITE" id="PS51217">
    <property type="entry name" value="UVRD_HELICASE_CTER"/>
    <property type="match status" value="1"/>
</dbReference>
<keyword evidence="6 15" id="KW-0347">Helicase</keyword>
<evidence type="ECO:0000313" key="21">
    <source>
        <dbReference type="Proteomes" id="UP000223759"/>
    </source>
</evidence>
<evidence type="ECO:0000256" key="10">
    <source>
        <dbReference type="ARBA" id="ARBA00023125"/>
    </source>
</evidence>
<dbReference type="GO" id="GO:0009338">
    <property type="term" value="C:exodeoxyribonuclease V complex"/>
    <property type="evidence" value="ECO:0007669"/>
    <property type="project" value="TreeGrafter"/>
</dbReference>
<comment type="subunit">
    <text evidence="15">Heterotrimer of RecB, RecC and RecD. All subunits contribute to DNA-binding. Interacts with RecA.</text>
</comment>
<dbReference type="GO" id="GO:0043138">
    <property type="term" value="F:3'-5' DNA helicase activity"/>
    <property type="evidence" value="ECO:0007669"/>
    <property type="project" value="UniProtKB-UniRule"/>
</dbReference>
<keyword evidence="3 15" id="KW-0547">Nucleotide-binding</keyword>
<dbReference type="RefSeq" id="WP_076754173.1">
    <property type="nucleotide sequence ID" value="NZ_CP023018.1"/>
</dbReference>
<protein>
    <recommendedName>
        <fullName evidence="15">RecBCD enzyme subunit RecB</fullName>
        <ecNumber evidence="15">3.1.11.5</ecNumber>
        <ecNumber evidence="15">5.6.2.4</ecNumber>
    </recommendedName>
    <alternativeName>
        <fullName evidence="15">DNA 3'-5' helicase subunit RecB</fullName>
    </alternativeName>
    <alternativeName>
        <fullName evidence="15">Exonuclease V subunit RecB</fullName>
        <shortName evidence="15">ExoV subunit RecB</shortName>
    </alternativeName>
    <alternativeName>
        <fullName evidence="15">Helicase/nuclease RecBCD subunit RecB</fullName>
    </alternativeName>
</protein>
<feature type="domain" description="UvrD-like helicase ATP-binding" evidence="18">
    <location>
        <begin position="5"/>
        <end position="493"/>
    </location>
</feature>
<dbReference type="InterPro" id="IPR011335">
    <property type="entry name" value="Restrct_endonuc-II-like"/>
</dbReference>
<feature type="binding site" evidence="15">
    <location>
        <position position="1014"/>
    </location>
    <ligand>
        <name>Mg(2+)</name>
        <dbReference type="ChEBI" id="CHEBI:18420"/>
    </ligand>
</feature>
<dbReference type="Pfam" id="PF13361">
    <property type="entry name" value="UvrD_C"/>
    <property type="match status" value="1"/>
</dbReference>
<comment type="domain">
    <text evidence="15">The C-terminal domain has nuclease activity and interacts with RecD. It interacts with RecA, facilitating its loading onto ssDNA.</text>
</comment>
<keyword evidence="1 15" id="KW-0540">Nuclease</keyword>
<evidence type="ECO:0000256" key="16">
    <source>
        <dbReference type="PROSITE-ProRule" id="PRU00560"/>
    </source>
</evidence>
<dbReference type="GO" id="GO:0008854">
    <property type="term" value="F:exodeoxyribonuclease V activity"/>
    <property type="evidence" value="ECO:0007669"/>
    <property type="project" value="UniProtKB-EC"/>
</dbReference>
<keyword evidence="7 15" id="KW-0269">Exonuclease</keyword>
<evidence type="ECO:0000256" key="14">
    <source>
        <dbReference type="ARBA" id="ARBA00048988"/>
    </source>
</evidence>
<dbReference type="InterPro" id="IPR014016">
    <property type="entry name" value="UvrD-like_ATP-bd"/>
</dbReference>
<evidence type="ECO:0000256" key="8">
    <source>
        <dbReference type="ARBA" id="ARBA00022840"/>
    </source>
</evidence>
<comment type="catalytic activity">
    <reaction evidence="13 15">
        <text>Couples ATP hydrolysis with the unwinding of duplex DNA by translocating in the 3'-5' direction.</text>
        <dbReference type="EC" id="5.6.2.4"/>
    </reaction>
</comment>
<dbReference type="Proteomes" id="UP000223759">
    <property type="component" value="Unassembled WGS sequence"/>
</dbReference>
<feature type="region of interest" description="DNA-binding and helicase activity, interacts with RecC" evidence="15">
    <location>
        <begin position="1"/>
        <end position="904"/>
    </location>
</feature>
<dbReference type="HAMAP" id="MF_01485">
    <property type="entry name" value="RecB"/>
    <property type="match status" value="1"/>
</dbReference>
<comment type="domain">
    <text evidence="15">The N-terminal DNA-binding domain is a ssDNA-dependent ATPase and has ATP-dependent 3'-5' helicase function. This domain interacts with RecC.</text>
</comment>
<dbReference type="InterPro" id="IPR011604">
    <property type="entry name" value="PDDEXK-like_dom_sf"/>
</dbReference>
<dbReference type="GO" id="GO:0000724">
    <property type="term" value="P:double-strand break repair via homologous recombination"/>
    <property type="evidence" value="ECO:0007669"/>
    <property type="project" value="UniProtKB-UniRule"/>
</dbReference>
<feature type="binding site" evidence="15">
    <location>
        <position position="1147"/>
    </location>
    <ligand>
        <name>Mg(2+)</name>
        <dbReference type="ChEBI" id="CHEBI:18420"/>
    </ligand>
</feature>
<evidence type="ECO:0000256" key="15">
    <source>
        <dbReference type="HAMAP-Rule" id="MF_01485"/>
    </source>
</evidence>
<dbReference type="InterPro" id="IPR004586">
    <property type="entry name" value="RecB"/>
</dbReference>
<gene>
    <name evidence="15" type="primary">recB</name>
    <name evidence="20" type="ORF">SAMN05216526_0201</name>
</gene>
<keyword evidence="2 15" id="KW-0479">Metal-binding</keyword>